<name>A0A480AAL8_9CYAN</name>
<dbReference type="EMBL" id="BJCF01000003">
    <property type="protein sequence ID" value="GCL40773.1"/>
    <property type="molecule type" value="Genomic_DNA"/>
</dbReference>
<dbReference type="Proteomes" id="UP000299367">
    <property type="component" value="Unassembled WGS sequence"/>
</dbReference>
<organism evidence="1 2">
    <name type="scientific">Dolichospermum planctonicum</name>
    <dbReference type="NCBI Taxonomy" id="136072"/>
    <lineage>
        <taxon>Bacteria</taxon>
        <taxon>Bacillati</taxon>
        <taxon>Cyanobacteriota</taxon>
        <taxon>Cyanophyceae</taxon>
        <taxon>Nostocales</taxon>
        <taxon>Aphanizomenonaceae</taxon>
        <taxon>Dolichospermum</taxon>
    </lineage>
</organism>
<dbReference type="RefSeq" id="WP_137906588.1">
    <property type="nucleotide sequence ID" value="NZ_BJCF01000003.1"/>
</dbReference>
<reference evidence="2" key="1">
    <citation type="submission" date="2019-02" db="EMBL/GenBank/DDBJ databases">
        <title>Draft genome sequence of Dolichospermum planctonicum NIES-80.</title>
        <authorList>
            <person name="Yamaguchi H."/>
            <person name="Suzuki S."/>
            <person name="Kawachi M."/>
        </authorList>
    </citation>
    <scope>NUCLEOTIDE SEQUENCE [LARGE SCALE GENOMIC DNA]</scope>
    <source>
        <strain evidence="2">NIES-80</strain>
    </source>
</reference>
<sequence>MNLPLPNLDDQSYDDLVQEAIALIPLEYPEWTDHNPTDTGIILIELFAWLTEMTLYQINQIPDQNYASFVSLLKGEQWTLPNKSTEEKQKQLQLEIRKTLLELRNTYRAVTEEDYKKLILEEWKNSQDFTKAESIARVNCLPLRNQNQTNAKGHITLVVVKDDDHITSTETAAYPNLFKFLDQRRLLTTRIHLVNPKYISVNLETTLVIEDGIKPEDVKENAQEALKYYFHPRQSGKYWQGKGYPFGRNVYISELYQLLDNLSGVDYVKKLIIHPEEKTQIVNSEKKSETVVTEIREIRLDDDQLINLQTATITIEVKIGNESREV</sequence>
<dbReference type="AlphaFoldDB" id="A0A480AAL8"/>
<protein>
    <submittedName>
        <fullName evidence="1">Uncharacterized protein</fullName>
    </submittedName>
</protein>
<dbReference type="OrthoDB" id="9027184at2"/>
<evidence type="ECO:0000313" key="2">
    <source>
        <dbReference type="Proteomes" id="UP000299367"/>
    </source>
</evidence>
<evidence type="ECO:0000313" key="1">
    <source>
        <dbReference type="EMBL" id="GCL40773.1"/>
    </source>
</evidence>
<proteinExistence type="predicted"/>
<gene>
    <name evidence="1" type="ORF">NIES80_04620</name>
</gene>
<accession>A0A480AAL8</accession>
<comment type="caution">
    <text evidence="1">The sequence shown here is derived from an EMBL/GenBank/DDBJ whole genome shotgun (WGS) entry which is preliminary data.</text>
</comment>